<proteinExistence type="predicted"/>
<accession>A0A1H7VYE3</accession>
<protein>
    <submittedName>
        <fullName evidence="2">Conjugative transposon protein TraO</fullName>
    </submittedName>
</protein>
<dbReference type="Pfam" id="PF10626">
    <property type="entry name" value="TraO"/>
    <property type="match status" value="1"/>
</dbReference>
<dbReference type="STRING" id="1038014.SAMN04487910_4264"/>
<gene>
    <name evidence="2" type="ORF">SAMN04487910_4264</name>
</gene>
<keyword evidence="3" id="KW-1185">Reference proteome</keyword>
<evidence type="ECO:0000256" key="1">
    <source>
        <dbReference type="SAM" id="SignalP"/>
    </source>
</evidence>
<name>A0A1H7VYE3_AQUAM</name>
<dbReference type="AlphaFoldDB" id="A0A1H7VYE3"/>
<keyword evidence="1" id="KW-0732">Signal</keyword>
<organism evidence="2 3">
    <name type="scientific">Aquimarina amphilecti</name>
    <dbReference type="NCBI Taxonomy" id="1038014"/>
    <lineage>
        <taxon>Bacteria</taxon>
        <taxon>Pseudomonadati</taxon>
        <taxon>Bacteroidota</taxon>
        <taxon>Flavobacteriia</taxon>
        <taxon>Flavobacteriales</taxon>
        <taxon>Flavobacteriaceae</taxon>
        <taxon>Aquimarina</taxon>
    </lineage>
</organism>
<evidence type="ECO:0000313" key="2">
    <source>
        <dbReference type="EMBL" id="SEM14251.1"/>
    </source>
</evidence>
<feature type="chain" id="PRO_5011559512" evidence="1">
    <location>
        <begin position="26"/>
        <end position="185"/>
    </location>
</feature>
<feature type="signal peptide" evidence="1">
    <location>
        <begin position="1"/>
        <end position="25"/>
    </location>
</feature>
<dbReference type="Proteomes" id="UP000198521">
    <property type="component" value="Unassembled WGS sequence"/>
</dbReference>
<reference evidence="2 3" key="1">
    <citation type="submission" date="2016-10" db="EMBL/GenBank/DDBJ databases">
        <authorList>
            <person name="de Groot N.N."/>
        </authorList>
    </citation>
    <scope>NUCLEOTIDE SEQUENCE [LARGE SCALE GENOMIC DNA]</scope>
    <source>
        <strain evidence="2 3">DSM 25232</strain>
    </source>
</reference>
<dbReference type="InterPro" id="IPR018899">
    <property type="entry name" value="Conjug_transposon_Tra0"/>
</dbReference>
<dbReference type="EMBL" id="FOAB01000009">
    <property type="protein sequence ID" value="SEM14251.1"/>
    <property type="molecule type" value="Genomic_DNA"/>
</dbReference>
<dbReference type="RefSeq" id="WP_170837146.1">
    <property type="nucleotide sequence ID" value="NZ_FOAB01000009.1"/>
</dbReference>
<evidence type="ECO:0000313" key="3">
    <source>
        <dbReference type="Proteomes" id="UP000198521"/>
    </source>
</evidence>
<sequence length="185" mass="20263">MKKLLANKSLLVVAFILCSSVSMFAQSHKMALSLTGGYVDGGFGGLVNLDYKVNEFDYLQFGIQTNFTNLDFKEIEIPVNLYAFNAGFFFDVLRNNKRTFALSLGAGGTVGSEVINNGDEDLETGEQLNFEPSTIVFGAYAGLDADIFLIPTIAINIKIQETYHFNSEIGELTPYFGAGVKLILK</sequence>